<feature type="transmembrane region" description="Helical" evidence="1">
    <location>
        <begin position="64"/>
        <end position="87"/>
    </location>
</feature>
<dbReference type="Proteomes" id="UP000663832">
    <property type="component" value="Unassembled WGS sequence"/>
</dbReference>
<reference evidence="4" key="1">
    <citation type="submission" date="2021-02" db="EMBL/GenBank/DDBJ databases">
        <authorList>
            <person name="Nowell W R."/>
        </authorList>
    </citation>
    <scope>NUCLEOTIDE SEQUENCE</scope>
</reference>
<keyword evidence="5" id="KW-1185">Reference proteome</keyword>
<evidence type="ECO:0000313" key="5">
    <source>
        <dbReference type="Proteomes" id="UP000663832"/>
    </source>
</evidence>
<dbReference type="Pfam" id="PF01757">
    <property type="entry name" value="Acyl_transf_3"/>
    <property type="match status" value="1"/>
</dbReference>
<accession>A0A813SK71</accession>
<feature type="transmembrane region" description="Helical" evidence="1">
    <location>
        <begin position="256"/>
        <end position="279"/>
    </location>
</feature>
<comment type="caution">
    <text evidence="4">The sequence shown here is derived from an EMBL/GenBank/DDBJ whole genome shotgun (WGS) entry which is preliminary data.</text>
</comment>
<evidence type="ECO:0000259" key="2">
    <source>
        <dbReference type="Pfam" id="PF01757"/>
    </source>
</evidence>
<dbReference type="EMBL" id="CAJNOM010000006">
    <property type="protein sequence ID" value="CAF0760289.1"/>
    <property type="molecule type" value="Genomic_DNA"/>
</dbReference>
<feature type="transmembrane region" description="Helical" evidence="1">
    <location>
        <begin position="295"/>
        <end position="312"/>
    </location>
</feature>
<gene>
    <name evidence="4" type="ORF">BJG266_LOCUS4922</name>
    <name evidence="3" type="ORF">QVE165_LOCUS2016</name>
</gene>
<feature type="transmembrane region" description="Helical" evidence="1">
    <location>
        <begin position="185"/>
        <end position="202"/>
    </location>
</feature>
<evidence type="ECO:0000313" key="3">
    <source>
        <dbReference type="EMBL" id="CAF0760289.1"/>
    </source>
</evidence>
<dbReference type="EMBL" id="CAJNOI010000012">
    <property type="protein sequence ID" value="CAF0795695.1"/>
    <property type="molecule type" value="Genomic_DNA"/>
</dbReference>
<evidence type="ECO:0000313" key="4">
    <source>
        <dbReference type="EMBL" id="CAF0795695.1"/>
    </source>
</evidence>
<feature type="transmembrane region" description="Helical" evidence="1">
    <location>
        <begin position="405"/>
        <end position="428"/>
    </location>
</feature>
<feature type="transmembrane region" description="Helical" evidence="1">
    <location>
        <begin position="26"/>
        <end position="44"/>
    </location>
</feature>
<evidence type="ECO:0000313" key="6">
    <source>
        <dbReference type="Proteomes" id="UP000663877"/>
    </source>
</evidence>
<protein>
    <recommendedName>
        <fullName evidence="2">Acyltransferase 3 domain-containing protein</fullName>
    </recommendedName>
</protein>
<dbReference type="AlphaFoldDB" id="A0A813SK71"/>
<proteinExistence type="predicted"/>
<feature type="transmembrane region" description="Helical" evidence="1">
    <location>
        <begin position="151"/>
        <end position="173"/>
    </location>
</feature>
<dbReference type="OrthoDB" id="118951at2759"/>
<dbReference type="GO" id="GO:0016747">
    <property type="term" value="F:acyltransferase activity, transferring groups other than amino-acyl groups"/>
    <property type="evidence" value="ECO:0007669"/>
    <property type="project" value="InterPro"/>
</dbReference>
<dbReference type="PANTHER" id="PTHR11161">
    <property type="entry name" value="O-ACYLTRANSFERASE"/>
    <property type="match status" value="1"/>
</dbReference>
<feature type="domain" description="Acyltransferase 3" evidence="2">
    <location>
        <begin position="20"/>
        <end position="422"/>
    </location>
</feature>
<dbReference type="InterPro" id="IPR002656">
    <property type="entry name" value="Acyl_transf_3_dom"/>
</dbReference>
<evidence type="ECO:0000256" key="1">
    <source>
        <dbReference type="SAM" id="Phobius"/>
    </source>
</evidence>
<name>A0A813SK71_9BILA</name>
<feature type="transmembrane region" description="Helical" evidence="1">
    <location>
        <begin position="108"/>
        <end position="131"/>
    </location>
</feature>
<keyword evidence="1" id="KW-0472">Membrane</keyword>
<sequence length="449" mass="52810">MWQLTEDIYSLFQSEKYAPINGMRSISCLTIVLLHIGNLLNTFIPPYPHIQWITYLNSYTYRFLPILMLSLETFFVLSGFLLTLKFIQQRDSFSLKEYPLYVVRRACRFWPGILLITIIMLTLGESQGGWIRFWLFYQNYVSMDQWSWGFAALWSVSLDMQMHIILPIVLHIVTSSKLNYQRTYSALYILVILSIVYSMLIFNPKTMNLLVLLYQNNVLKLLMPQRFFDWVTVEYNVTLGFEKVLDPSPVKPYMELMYMSLLSRYSSFIIGSILAFNLINAKNNAMIRYGPIKKYTYLTFIFLFMIILTIQTEPNAINDVVLTIMVSIMRQIFAIAQAFILFSAICPPTHPYYSPWIRSFLSHPIWTAIAKLSYLIYEIHCRIAFELIMTHSHIFNPTHYSIDILTIVCLILVFIICLIISVIWFIFVEKPFQRLINKQLSSHEKFHAI</sequence>
<keyword evidence="1" id="KW-0812">Transmembrane</keyword>
<dbReference type="PANTHER" id="PTHR11161:SF0">
    <property type="entry name" value="O-ACYLTRANSFERASE LIKE PROTEIN"/>
    <property type="match status" value="1"/>
</dbReference>
<dbReference type="Proteomes" id="UP000663877">
    <property type="component" value="Unassembled WGS sequence"/>
</dbReference>
<keyword evidence="1" id="KW-1133">Transmembrane helix</keyword>
<dbReference type="InterPro" id="IPR052728">
    <property type="entry name" value="O2_lipid_transport_reg"/>
</dbReference>
<organism evidence="4 6">
    <name type="scientific">Adineta steineri</name>
    <dbReference type="NCBI Taxonomy" id="433720"/>
    <lineage>
        <taxon>Eukaryota</taxon>
        <taxon>Metazoa</taxon>
        <taxon>Spiralia</taxon>
        <taxon>Gnathifera</taxon>
        <taxon>Rotifera</taxon>
        <taxon>Eurotatoria</taxon>
        <taxon>Bdelloidea</taxon>
        <taxon>Adinetida</taxon>
        <taxon>Adinetidae</taxon>
        <taxon>Adineta</taxon>
    </lineage>
</organism>